<reference evidence="3" key="1">
    <citation type="submission" date="2020-10" db="EMBL/GenBank/DDBJ databases">
        <title>Unveiling of a novel bifunctional photoreceptor, Dualchrome1, isolated from a cosmopolitan green alga.</title>
        <authorList>
            <person name="Suzuki S."/>
            <person name="Kawachi M."/>
        </authorList>
    </citation>
    <scope>NUCLEOTIDE SEQUENCE</scope>
    <source>
        <strain evidence="3">NIES 2893</strain>
    </source>
</reference>
<dbReference type="InterPro" id="IPR036380">
    <property type="entry name" value="Isochorismatase-like_sf"/>
</dbReference>
<evidence type="ECO:0000313" key="3">
    <source>
        <dbReference type="EMBL" id="GHP02212.1"/>
    </source>
</evidence>
<feature type="domain" description="Isochorismatase-like" evidence="2">
    <location>
        <begin position="61"/>
        <end position="213"/>
    </location>
</feature>
<dbReference type="EMBL" id="BNJQ01000003">
    <property type="protein sequence ID" value="GHP02212.1"/>
    <property type="molecule type" value="Genomic_DNA"/>
</dbReference>
<dbReference type="PANTHER" id="PTHR14119">
    <property type="entry name" value="HYDROLASE"/>
    <property type="match status" value="1"/>
</dbReference>
<evidence type="ECO:0000313" key="4">
    <source>
        <dbReference type="Proteomes" id="UP000660262"/>
    </source>
</evidence>
<dbReference type="PANTHER" id="PTHR14119:SF3">
    <property type="entry name" value="ISOCHORISMATASE DOMAIN-CONTAINING PROTEIN 2"/>
    <property type="match status" value="1"/>
</dbReference>
<dbReference type="InterPro" id="IPR000868">
    <property type="entry name" value="Isochorismatase-like_dom"/>
</dbReference>
<keyword evidence="4" id="KW-1185">Reference proteome</keyword>
<organism evidence="3 4">
    <name type="scientific">Pycnococcus provasolii</name>
    <dbReference type="NCBI Taxonomy" id="41880"/>
    <lineage>
        <taxon>Eukaryota</taxon>
        <taxon>Viridiplantae</taxon>
        <taxon>Chlorophyta</taxon>
        <taxon>Pseudoscourfieldiophyceae</taxon>
        <taxon>Pseudoscourfieldiales</taxon>
        <taxon>Pycnococcaceae</taxon>
        <taxon>Pycnococcus</taxon>
    </lineage>
</organism>
<protein>
    <recommendedName>
        <fullName evidence="2">Isochorismatase-like domain-containing protein</fullName>
    </recommendedName>
</protein>
<dbReference type="Proteomes" id="UP000660262">
    <property type="component" value="Unassembled WGS sequence"/>
</dbReference>
<dbReference type="OrthoDB" id="269496at2759"/>
<proteinExistence type="inferred from homology"/>
<dbReference type="Gene3D" id="3.40.50.850">
    <property type="entry name" value="Isochorismatase-like"/>
    <property type="match status" value="1"/>
</dbReference>
<comment type="caution">
    <text evidence="3">The sequence shown here is derived from an EMBL/GenBank/DDBJ whole genome shotgun (WGS) entry which is preliminary data.</text>
</comment>
<sequence>MALLLRTAAARPVCSLVRAAAPAARPTSTHWLTGNEVHITRAAATHANAMAVGKLDASRCVLFVCDVQERFAPLIHRFDAVAHTSAQLLRGCNALGIPALVTEQYPKALGHTVPEVSSHVADGTPVLEKTLFSMVLPEVAQRFDAGGEWNGRDQVIICGIESHVCVMQTALDLAERGCEVHVVVDGVSSQRSEERQVALNRLNRIPGAFLCTWEMALFQLCGHAKHDAFKQISALAKEDRPRPMLCMDSAL</sequence>
<dbReference type="AlphaFoldDB" id="A0A830H6N1"/>
<comment type="similarity">
    <text evidence="1">Belongs to the isochorismatase family.</text>
</comment>
<accession>A0A830H6N1</accession>
<evidence type="ECO:0000259" key="2">
    <source>
        <dbReference type="Pfam" id="PF00857"/>
    </source>
</evidence>
<evidence type="ECO:0000256" key="1">
    <source>
        <dbReference type="ARBA" id="ARBA00006336"/>
    </source>
</evidence>
<name>A0A830H6N1_9CHLO</name>
<dbReference type="Pfam" id="PF00857">
    <property type="entry name" value="Isochorismatase"/>
    <property type="match status" value="1"/>
</dbReference>
<gene>
    <name evidence="3" type="ORF">PPROV_000096900</name>
</gene>
<dbReference type="SUPFAM" id="SSF52499">
    <property type="entry name" value="Isochorismatase-like hydrolases"/>
    <property type="match status" value="1"/>
</dbReference>
<dbReference type="InterPro" id="IPR050993">
    <property type="entry name" value="Isochorismatase_domain"/>
</dbReference>